<keyword evidence="13 21" id="KW-1133">Transmembrane helix</keyword>
<dbReference type="PROSITE" id="PS51384">
    <property type="entry name" value="FAD_FR"/>
    <property type="match status" value="1"/>
</dbReference>
<dbReference type="GO" id="GO:0015677">
    <property type="term" value="P:copper ion import"/>
    <property type="evidence" value="ECO:0007669"/>
    <property type="project" value="TreeGrafter"/>
</dbReference>
<dbReference type="InterPro" id="IPR051410">
    <property type="entry name" value="Ferric/Cupric_Reductase"/>
</dbReference>
<sequence>MKFTTLLSAALLLCLTEAKLRPRPYTEEEYAVQSCKMALFKTGTFCEGTPNKKNYKCECSNEVALGSMLYCIYEEVGRTEKSDEALINQCKAAKKKYTAEKLAKIYDNATQYITSPKKIEGFNKSEPVYVPLKYKQAVYNASYDSYKMRWGNEDESLWFGAGLLGYWAVILLVATIYNFASKISVVGKFFNSKPINTIRQYISMASLFSNKKHTDAVYPLGKKYFSFISGVLPTRIETLVLFGWFVLNVVFEGVRYRYVKDNVIWKDRTAQMTRYPGDRSGILALYGFNLTYLFVGRNNFLLWLTGWKQSTFVTYHKSISRINFLTLVLHAATMHMQSWALGKFQTRILTFWYRWGIVAGVAAAILLITGSYWVRKNYYEVFLLTHIIMAAIFLAGTWIHAGDFNYQPWAYSMAAIWCFDRAVRIFRLIAFGVRTATATVVSEETLKIKIPKGKYWKAFPGAFGYVHFLKPTTFFQSHPFTIVSDDDNEIVFYTKIKGGVTSQIHRHLRMKPGQTGQIKVTVEGPYGDPKPLKRYDTALLYSGGNGIPGLYAYAKKLAEKTDKKVKLYWVIRNWHSIDWFYEELLKLKNTGVEVVLYVTKPESALGSRFDSSSGSDSESKNEDSNSSEKQISDSEKSAQLSAHQVMAQHLDFVEFRFGRPQIDELVHSDLQESVGNVGVMACAHNAMVDDIRFAVKENLNVPQGRVDYFEELQQW</sequence>
<evidence type="ECO:0000256" key="3">
    <source>
        <dbReference type="ARBA" id="ARBA00006278"/>
    </source>
</evidence>
<evidence type="ECO:0000256" key="20">
    <source>
        <dbReference type="SAM" id="MobiDB-lite"/>
    </source>
</evidence>
<feature type="transmembrane region" description="Helical" evidence="21">
    <location>
        <begin position="352"/>
        <end position="374"/>
    </location>
</feature>
<keyword evidence="11" id="KW-0521">NADP</keyword>
<keyword evidence="14 24" id="KW-0560">Oxidoreductase</keyword>
<evidence type="ECO:0000256" key="11">
    <source>
        <dbReference type="ARBA" id="ARBA00022857"/>
    </source>
</evidence>
<feature type="signal peptide" evidence="22">
    <location>
        <begin position="1"/>
        <end position="18"/>
    </location>
</feature>
<dbReference type="Pfam" id="PF08022">
    <property type="entry name" value="FAD_binding_8"/>
    <property type="match status" value="1"/>
</dbReference>
<dbReference type="InterPro" id="IPR013112">
    <property type="entry name" value="FAD-bd_8"/>
</dbReference>
<feature type="transmembrane region" description="Helical" evidence="21">
    <location>
        <begin position="322"/>
        <end position="340"/>
    </location>
</feature>
<evidence type="ECO:0000256" key="4">
    <source>
        <dbReference type="ARBA" id="ARBA00012668"/>
    </source>
</evidence>
<evidence type="ECO:0000256" key="8">
    <source>
        <dbReference type="ARBA" id="ARBA00022630"/>
    </source>
</evidence>
<feature type="transmembrane region" description="Helical" evidence="21">
    <location>
        <begin position="282"/>
        <end position="301"/>
    </location>
</feature>
<reference evidence="24 25" key="1">
    <citation type="journal article" date="2012" name="Eukaryot. Cell">
        <title>Draft genome sequence of Wickerhamomyces ciferrii NRRL Y-1031 F-60-10.</title>
        <authorList>
            <person name="Schneider J."/>
            <person name="Andrea H."/>
            <person name="Blom J."/>
            <person name="Jaenicke S."/>
            <person name="Ruckert C."/>
            <person name="Schorsch C."/>
            <person name="Szczepanowski R."/>
            <person name="Farwick M."/>
            <person name="Goesmann A."/>
            <person name="Puhler A."/>
            <person name="Schaffer S."/>
            <person name="Tauch A."/>
            <person name="Kohler T."/>
            <person name="Brinkrolf K."/>
        </authorList>
    </citation>
    <scope>NUCLEOTIDE SEQUENCE [LARGE SCALE GENOMIC DNA]</scope>
    <source>
        <strain evidence="25">ATCC 14091 / BCRC 22168 / CBS 111 / JCM 3599 / NBRC 0793 / NRRL Y-1031 F-60-10</strain>
    </source>
</reference>
<dbReference type="EMBL" id="CAIF01000229">
    <property type="protein sequence ID" value="CCH46107.1"/>
    <property type="molecule type" value="Genomic_DNA"/>
</dbReference>
<evidence type="ECO:0000313" key="25">
    <source>
        <dbReference type="Proteomes" id="UP000009328"/>
    </source>
</evidence>
<dbReference type="InterPro" id="IPR017927">
    <property type="entry name" value="FAD-bd_FR_type"/>
</dbReference>
<evidence type="ECO:0000256" key="1">
    <source>
        <dbReference type="ARBA" id="ARBA00001974"/>
    </source>
</evidence>
<evidence type="ECO:0000256" key="14">
    <source>
        <dbReference type="ARBA" id="ARBA00023002"/>
    </source>
</evidence>
<keyword evidence="17 21" id="KW-0472">Membrane</keyword>
<comment type="catalytic activity">
    <reaction evidence="19">
        <text>2 a Fe(II)-siderophore + NADP(+) + H(+) = 2 a Fe(III)-siderophore + NADPH</text>
        <dbReference type="Rhea" id="RHEA:28795"/>
        <dbReference type="Rhea" id="RHEA-COMP:11342"/>
        <dbReference type="Rhea" id="RHEA-COMP:11344"/>
        <dbReference type="ChEBI" id="CHEBI:15378"/>
        <dbReference type="ChEBI" id="CHEBI:29033"/>
        <dbReference type="ChEBI" id="CHEBI:29034"/>
        <dbReference type="ChEBI" id="CHEBI:57783"/>
        <dbReference type="ChEBI" id="CHEBI:58349"/>
        <dbReference type="EC" id="1.16.1.9"/>
    </reaction>
</comment>
<evidence type="ECO:0000256" key="22">
    <source>
        <dbReference type="SAM" id="SignalP"/>
    </source>
</evidence>
<dbReference type="InterPro" id="IPR039261">
    <property type="entry name" value="FNR_nucleotide-bd"/>
</dbReference>
<dbReference type="EC" id="1.16.1.9" evidence="4"/>
<dbReference type="SFLD" id="SFLDS00052">
    <property type="entry name" value="Ferric_Reductase_Domain"/>
    <property type="match status" value="1"/>
</dbReference>
<evidence type="ECO:0000256" key="5">
    <source>
        <dbReference type="ARBA" id="ARBA00022448"/>
    </source>
</evidence>
<keyword evidence="10" id="KW-0274">FAD</keyword>
<dbReference type="GO" id="GO:0006879">
    <property type="term" value="P:intracellular iron ion homeostasis"/>
    <property type="evidence" value="ECO:0007669"/>
    <property type="project" value="TreeGrafter"/>
</dbReference>
<evidence type="ECO:0000256" key="15">
    <source>
        <dbReference type="ARBA" id="ARBA00023004"/>
    </source>
</evidence>
<dbReference type="InterPro" id="IPR013121">
    <property type="entry name" value="Fe_red_NAD-bd_6"/>
</dbReference>
<keyword evidence="15" id="KW-0408">Iron</keyword>
<dbReference type="SUPFAM" id="SSF52343">
    <property type="entry name" value="Ferredoxin reductase-like, C-terminal NADP-linked domain"/>
    <property type="match status" value="1"/>
</dbReference>
<proteinExistence type="inferred from homology"/>
<dbReference type="STRING" id="1206466.K0KVW2"/>
<dbReference type="GO" id="GO:0006826">
    <property type="term" value="P:iron ion transport"/>
    <property type="evidence" value="ECO:0007669"/>
    <property type="project" value="TreeGrafter"/>
</dbReference>
<keyword evidence="5" id="KW-0813">Transport</keyword>
<dbReference type="CDD" id="cd06186">
    <property type="entry name" value="NOX_Duox_like_FAD_NADP"/>
    <property type="match status" value="1"/>
</dbReference>
<dbReference type="Gene3D" id="3.40.50.80">
    <property type="entry name" value="Nucleotide-binding domain of ferredoxin-NADP reductase (FNR) module"/>
    <property type="match status" value="1"/>
</dbReference>
<comment type="similarity">
    <text evidence="3">Belongs to the ferric reductase (FRE) family.</text>
</comment>
<comment type="cofactor">
    <cofactor evidence="1">
        <name>FAD</name>
        <dbReference type="ChEBI" id="CHEBI:57692"/>
    </cofactor>
</comment>
<feature type="transmembrane region" description="Helical" evidence="21">
    <location>
        <begin position="224"/>
        <end position="247"/>
    </location>
</feature>
<dbReference type="eggNOG" id="KOG0039">
    <property type="taxonomic scope" value="Eukaryota"/>
</dbReference>
<dbReference type="InterPro" id="IPR017938">
    <property type="entry name" value="Riboflavin_synthase-like_b-brl"/>
</dbReference>
<comment type="caution">
    <text evidence="24">The sequence shown here is derived from an EMBL/GenBank/DDBJ whole genome shotgun (WGS) entry which is preliminary data.</text>
</comment>
<dbReference type="Proteomes" id="UP000009328">
    <property type="component" value="Unassembled WGS sequence"/>
</dbReference>
<dbReference type="GO" id="GO:0052851">
    <property type="term" value="F:ferric-chelate reductase (NADPH) activity"/>
    <property type="evidence" value="ECO:0007669"/>
    <property type="project" value="UniProtKB-EC"/>
</dbReference>
<keyword evidence="7" id="KW-0479">Metal-binding</keyword>
<evidence type="ECO:0000256" key="17">
    <source>
        <dbReference type="ARBA" id="ARBA00023136"/>
    </source>
</evidence>
<feature type="domain" description="FAD-binding FR-type" evidence="23">
    <location>
        <begin position="415"/>
        <end position="532"/>
    </location>
</feature>
<evidence type="ECO:0000259" key="23">
    <source>
        <dbReference type="PROSITE" id="PS51384"/>
    </source>
</evidence>
<name>K0KVW2_WICCF</name>
<feature type="transmembrane region" description="Helical" evidence="21">
    <location>
        <begin position="381"/>
        <end position="401"/>
    </location>
</feature>
<dbReference type="AlphaFoldDB" id="K0KVW2"/>
<evidence type="ECO:0000256" key="7">
    <source>
        <dbReference type="ARBA" id="ARBA00022617"/>
    </source>
</evidence>
<evidence type="ECO:0000256" key="12">
    <source>
        <dbReference type="ARBA" id="ARBA00022982"/>
    </source>
</evidence>
<feature type="chain" id="PRO_5003834556" description="ferric-chelate reductase (NADPH)" evidence="22">
    <location>
        <begin position="19"/>
        <end position="715"/>
    </location>
</feature>
<evidence type="ECO:0000256" key="18">
    <source>
        <dbReference type="ARBA" id="ARBA00023180"/>
    </source>
</evidence>
<dbReference type="SFLD" id="SFLDG01168">
    <property type="entry name" value="Ferric_reductase_subgroup_(FRE"/>
    <property type="match status" value="1"/>
</dbReference>
<keyword evidence="6" id="KW-1003">Cell membrane</keyword>
<keyword evidence="9 21" id="KW-0812">Transmembrane</keyword>
<dbReference type="InParanoid" id="K0KVW2"/>
<keyword evidence="22" id="KW-0732">Signal</keyword>
<keyword evidence="7" id="KW-0349">Heme</keyword>
<dbReference type="GO" id="GO:0005886">
    <property type="term" value="C:plasma membrane"/>
    <property type="evidence" value="ECO:0007669"/>
    <property type="project" value="UniProtKB-SubCell"/>
</dbReference>
<evidence type="ECO:0000256" key="19">
    <source>
        <dbReference type="ARBA" id="ARBA00048483"/>
    </source>
</evidence>
<evidence type="ECO:0000256" key="2">
    <source>
        <dbReference type="ARBA" id="ARBA00004651"/>
    </source>
</evidence>
<accession>K0KVW2</accession>
<evidence type="ECO:0000313" key="24">
    <source>
        <dbReference type="EMBL" id="CCH46107.1"/>
    </source>
</evidence>
<dbReference type="Pfam" id="PF08030">
    <property type="entry name" value="NAD_binding_6"/>
    <property type="match status" value="1"/>
</dbReference>
<evidence type="ECO:0000256" key="21">
    <source>
        <dbReference type="SAM" id="Phobius"/>
    </source>
</evidence>
<evidence type="ECO:0000256" key="13">
    <source>
        <dbReference type="ARBA" id="ARBA00022989"/>
    </source>
</evidence>
<dbReference type="PANTHER" id="PTHR32361:SF9">
    <property type="entry name" value="FERRIC REDUCTASE TRANSMEMBRANE COMPONENT 3-RELATED"/>
    <property type="match status" value="1"/>
</dbReference>
<keyword evidence="12" id="KW-0249">Electron transport</keyword>
<dbReference type="SUPFAM" id="SSF63380">
    <property type="entry name" value="Riboflavin synthase domain-like"/>
    <property type="match status" value="1"/>
</dbReference>
<feature type="region of interest" description="Disordered" evidence="20">
    <location>
        <begin position="606"/>
        <end position="635"/>
    </location>
</feature>
<keyword evidence="16" id="KW-0406">Ion transport</keyword>
<dbReference type="InterPro" id="IPR013130">
    <property type="entry name" value="Fe3_Rdtase_TM_dom"/>
</dbReference>
<evidence type="ECO:0000256" key="6">
    <source>
        <dbReference type="ARBA" id="ARBA00022475"/>
    </source>
</evidence>
<comment type="subcellular location">
    <subcellularLocation>
        <location evidence="2">Cell membrane</location>
        <topology evidence="2">Multi-pass membrane protein</topology>
    </subcellularLocation>
</comment>
<keyword evidence="18" id="KW-0325">Glycoprotein</keyword>
<feature type="transmembrane region" description="Helical" evidence="21">
    <location>
        <begin position="157"/>
        <end position="180"/>
    </location>
</feature>
<evidence type="ECO:0000256" key="10">
    <source>
        <dbReference type="ARBA" id="ARBA00022827"/>
    </source>
</evidence>
<protein>
    <recommendedName>
        <fullName evidence="4">ferric-chelate reductase (NADPH)</fullName>
        <ecNumber evidence="4">1.16.1.9</ecNumber>
    </recommendedName>
</protein>
<keyword evidence="8" id="KW-0285">Flavoprotein</keyword>
<keyword evidence="25" id="KW-1185">Reference proteome</keyword>
<dbReference type="HOGENOM" id="CLU_010365_4_0_1"/>
<gene>
    <name evidence="24" type="ORF">BN7_5695</name>
</gene>
<evidence type="ECO:0000256" key="16">
    <source>
        <dbReference type="ARBA" id="ARBA00023065"/>
    </source>
</evidence>
<dbReference type="PANTHER" id="PTHR32361">
    <property type="entry name" value="FERRIC/CUPRIC REDUCTASE TRANSMEMBRANE COMPONENT"/>
    <property type="match status" value="1"/>
</dbReference>
<dbReference type="Pfam" id="PF01794">
    <property type="entry name" value="Ferric_reduct"/>
    <property type="match status" value="1"/>
</dbReference>
<evidence type="ECO:0000256" key="9">
    <source>
        <dbReference type="ARBA" id="ARBA00022692"/>
    </source>
</evidence>
<organism evidence="24 25">
    <name type="scientific">Wickerhamomyces ciferrii (strain ATCC 14091 / BCRC 22168 / CBS 111 / JCM 3599 / NBRC 0793 / NRRL Y-1031 F-60-10)</name>
    <name type="common">Yeast</name>
    <name type="synonym">Pichia ciferrii</name>
    <dbReference type="NCBI Taxonomy" id="1206466"/>
    <lineage>
        <taxon>Eukaryota</taxon>
        <taxon>Fungi</taxon>
        <taxon>Dikarya</taxon>
        <taxon>Ascomycota</taxon>
        <taxon>Saccharomycotina</taxon>
        <taxon>Saccharomycetes</taxon>
        <taxon>Phaffomycetales</taxon>
        <taxon>Wickerhamomycetaceae</taxon>
        <taxon>Wickerhamomyces</taxon>
    </lineage>
</organism>